<comment type="cofactor">
    <cofactor evidence="2">
        <name>Ca(2+)</name>
        <dbReference type="ChEBI" id="CHEBI:29108"/>
    </cofactor>
</comment>
<feature type="binding site" evidence="15">
    <location>
        <position position="254"/>
    </location>
    <ligand>
        <name>substrate</name>
    </ligand>
</feature>
<protein>
    <recommendedName>
        <fullName evidence="4">alpha-amylase</fullName>
        <ecNumber evidence="4">3.2.1.1</ecNumber>
    </recommendedName>
</protein>
<evidence type="ECO:0000256" key="10">
    <source>
        <dbReference type="ARBA" id="ARBA00023277"/>
    </source>
</evidence>
<organism evidence="19 20">
    <name type="scientific">Colletotrichum asianum</name>
    <dbReference type="NCBI Taxonomy" id="702518"/>
    <lineage>
        <taxon>Eukaryota</taxon>
        <taxon>Fungi</taxon>
        <taxon>Dikarya</taxon>
        <taxon>Ascomycota</taxon>
        <taxon>Pezizomycotina</taxon>
        <taxon>Sordariomycetes</taxon>
        <taxon>Hypocreomycetidae</taxon>
        <taxon>Glomerellales</taxon>
        <taxon>Glomerellaceae</taxon>
        <taxon>Colletotrichum</taxon>
        <taxon>Colletotrichum gloeosporioides species complex</taxon>
    </lineage>
</organism>
<dbReference type="SMART" id="SM00642">
    <property type="entry name" value="Aamy"/>
    <property type="match status" value="1"/>
</dbReference>
<evidence type="ECO:0000313" key="20">
    <source>
        <dbReference type="Proteomes" id="UP000434172"/>
    </source>
</evidence>
<evidence type="ECO:0000256" key="14">
    <source>
        <dbReference type="PIRSR" id="PIRSR001024-4"/>
    </source>
</evidence>
<keyword evidence="9" id="KW-0325">Glycoprotein</keyword>
<dbReference type="FunFam" id="3.20.20.80:FF:000120">
    <property type="entry name" value="Alpha-amylase A"/>
    <property type="match status" value="1"/>
</dbReference>
<feature type="chain" id="PRO_5034802985" description="alpha-amylase" evidence="17">
    <location>
        <begin position="21"/>
        <end position="541"/>
    </location>
</feature>
<dbReference type="Gene3D" id="3.20.20.80">
    <property type="entry name" value="Glycosidases"/>
    <property type="match status" value="1"/>
</dbReference>
<dbReference type="InterPro" id="IPR013777">
    <property type="entry name" value="A-amylase-like"/>
</dbReference>
<dbReference type="PANTHER" id="PTHR10357:SF208">
    <property type="entry name" value="ALPHA-AMYLASE"/>
    <property type="match status" value="1"/>
</dbReference>
<dbReference type="GO" id="GO:0005509">
    <property type="term" value="F:calcium ion binding"/>
    <property type="evidence" value="ECO:0007669"/>
    <property type="project" value="InterPro"/>
</dbReference>
<dbReference type="SUPFAM" id="SSF51445">
    <property type="entry name" value="(Trans)glycosidases"/>
    <property type="match status" value="1"/>
</dbReference>
<feature type="binding site" evidence="15">
    <location>
        <position position="317"/>
    </location>
    <ligand>
        <name>substrate</name>
    </ligand>
</feature>
<feature type="active site" description="Nucleophile" evidence="12">
    <location>
        <position position="226"/>
    </location>
</feature>
<keyword evidence="5" id="KW-0479">Metal-binding</keyword>
<evidence type="ECO:0000256" key="16">
    <source>
        <dbReference type="SAM" id="MobiDB-lite"/>
    </source>
</evidence>
<gene>
    <name evidence="19" type="ORF">GQ607_011034</name>
</gene>
<sequence>MRTSTLAWAAVTALSALTQAADVDEWKSRSIYQVMIDRYAHDDGSTDQTCELYKFCGGTWKGLMNKLDYIQDMGFTAIQISPIVQNMDENTAVGEAYHGYWSLDNYATNDKFGTQQDFKDLVKAIHDRDMYIMVDVVVNNMVQKLDSLPPKLDYSKFNPFNDEKYFHPYCNVTDWTNNTDYQDCWLYPYGVALADLATESTAVATEFGKWIKELVSNYSIDGLRIDAAKHVNDDFLPGFVNASGVFAFGEVLTGKTEDFCRYQTKNLLPGMPNYVEYYPLSTVFFGGDLNDLARLRGEARDGCTDIFALGSFTENHDMPRFAVYDEDMSLAKNALAYILLTDGIPTVYQGQEQHFNGNSTPFNREPLWQSKYDTSAPLYELTSTLLGARNKLQSLDKSFATTASEQLFVEETHLCLRKGPDGAQVVFCITNKGEKGDTYQLSVGGFNPGDQVVEITTCGESTADGTGNVTMYMKAGQPRAVIPFAALDGTKLCPNGTTEASKAADDQNSDSSSSSSAAPASFGASLGLIAASVAAAIAFMA</sequence>
<dbReference type="PIRSF" id="PIRSF001024">
    <property type="entry name" value="Alph-amyl_fung"/>
    <property type="match status" value="1"/>
</dbReference>
<dbReference type="InterPro" id="IPR015340">
    <property type="entry name" value="A_amylase_C_dom"/>
</dbReference>
<evidence type="ECO:0000256" key="12">
    <source>
        <dbReference type="PIRSR" id="PIRSR001024-1"/>
    </source>
</evidence>
<feature type="active site" description="Proton donor" evidence="12">
    <location>
        <position position="250"/>
    </location>
</feature>
<reference evidence="19 20" key="1">
    <citation type="submission" date="2019-12" db="EMBL/GenBank/DDBJ databases">
        <title>A genome sequence resource for the geographically widespread anthracnose pathogen Colletotrichum asianum.</title>
        <authorList>
            <person name="Meng Y."/>
        </authorList>
    </citation>
    <scope>NUCLEOTIDE SEQUENCE [LARGE SCALE GENOMIC DNA]</scope>
    <source>
        <strain evidence="19 20">ICMP 18580</strain>
    </source>
</reference>
<dbReference type="GO" id="GO:0004556">
    <property type="term" value="F:alpha-amylase activity"/>
    <property type="evidence" value="ECO:0007669"/>
    <property type="project" value="UniProtKB-EC"/>
</dbReference>
<dbReference type="PANTHER" id="PTHR10357">
    <property type="entry name" value="ALPHA-AMYLASE FAMILY MEMBER"/>
    <property type="match status" value="1"/>
</dbReference>
<feature type="binding site" evidence="15">
    <location>
        <position position="224"/>
    </location>
    <ligand>
        <name>substrate</name>
    </ligand>
</feature>
<proteinExistence type="inferred from homology"/>
<keyword evidence="17" id="KW-0732">Signal</keyword>
<feature type="disulfide bond" evidence="14">
    <location>
        <begin position="260"/>
        <end position="303"/>
    </location>
</feature>
<accession>A0A8H3W5M4</accession>
<evidence type="ECO:0000256" key="17">
    <source>
        <dbReference type="SAM" id="SignalP"/>
    </source>
</evidence>
<dbReference type="CDD" id="cd11319">
    <property type="entry name" value="AmyAc_euk_AmyA"/>
    <property type="match status" value="1"/>
</dbReference>
<feature type="region of interest" description="Disordered" evidence="16">
    <location>
        <begin position="497"/>
        <end position="516"/>
    </location>
</feature>
<evidence type="ECO:0000256" key="15">
    <source>
        <dbReference type="PIRSR" id="PIRSR001024-5"/>
    </source>
</evidence>
<dbReference type="GO" id="GO:0016052">
    <property type="term" value="P:carbohydrate catabolic process"/>
    <property type="evidence" value="ECO:0007669"/>
    <property type="project" value="InterPro"/>
</dbReference>
<feature type="domain" description="Glycosyl hydrolase family 13 catalytic" evidence="18">
    <location>
        <begin position="33"/>
        <end position="389"/>
    </location>
</feature>
<evidence type="ECO:0000256" key="1">
    <source>
        <dbReference type="ARBA" id="ARBA00000548"/>
    </source>
</evidence>
<evidence type="ECO:0000313" key="19">
    <source>
        <dbReference type="EMBL" id="KAF0321703.1"/>
    </source>
</evidence>
<evidence type="ECO:0000256" key="3">
    <source>
        <dbReference type="ARBA" id="ARBA00008061"/>
    </source>
</evidence>
<name>A0A8H3W5M4_9PEZI</name>
<feature type="signal peptide" evidence="17">
    <location>
        <begin position="1"/>
        <end position="20"/>
    </location>
</feature>
<dbReference type="Pfam" id="PF09260">
    <property type="entry name" value="A_amylase_dom_C"/>
    <property type="match status" value="1"/>
</dbReference>
<feature type="binding site" evidence="15">
    <location>
        <position position="101"/>
    </location>
    <ligand>
        <name>substrate</name>
    </ligand>
</feature>
<evidence type="ECO:0000256" key="13">
    <source>
        <dbReference type="PIRSR" id="PIRSR001024-2"/>
    </source>
</evidence>
<evidence type="ECO:0000256" key="2">
    <source>
        <dbReference type="ARBA" id="ARBA00001913"/>
    </source>
</evidence>
<feature type="site" description="Transition state stabilizer" evidence="13">
    <location>
        <position position="317"/>
    </location>
</feature>
<evidence type="ECO:0000256" key="5">
    <source>
        <dbReference type="ARBA" id="ARBA00022723"/>
    </source>
</evidence>
<keyword evidence="10" id="KW-0119">Carbohydrate metabolism</keyword>
<evidence type="ECO:0000256" key="4">
    <source>
        <dbReference type="ARBA" id="ARBA00012595"/>
    </source>
</evidence>
<feature type="disulfide bond" evidence="14">
    <location>
        <begin position="458"/>
        <end position="493"/>
    </location>
</feature>
<evidence type="ECO:0000256" key="9">
    <source>
        <dbReference type="ARBA" id="ARBA00023180"/>
    </source>
</evidence>
<comment type="similarity">
    <text evidence="3">Belongs to the glycosyl hydrolase 13 family.</text>
</comment>
<evidence type="ECO:0000256" key="6">
    <source>
        <dbReference type="ARBA" id="ARBA00022801"/>
    </source>
</evidence>
<dbReference type="EMBL" id="WOWK01000068">
    <property type="protein sequence ID" value="KAF0321703.1"/>
    <property type="molecule type" value="Genomic_DNA"/>
</dbReference>
<evidence type="ECO:0000256" key="8">
    <source>
        <dbReference type="ARBA" id="ARBA00023157"/>
    </source>
</evidence>
<comment type="caution">
    <text evidence="19">The sequence shown here is derived from an EMBL/GenBank/DDBJ whole genome shotgun (WGS) entry which is preliminary data.</text>
</comment>
<keyword evidence="6" id="KW-0378">Hydrolase</keyword>
<feature type="disulfide bond" evidence="14">
    <location>
        <begin position="50"/>
        <end position="56"/>
    </location>
</feature>
<evidence type="ECO:0000259" key="18">
    <source>
        <dbReference type="SMART" id="SM00642"/>
    </source>
</evidence>
<dbReference type="AlphaFoldDB" id="A0A8H3W5M4"/>
<keyword evidence="8 14" id="KW-1015">Disulfide bond</keyword>
<comment type="catalytic activity">
    <reaction evidence="1">
        <text>Endohydrolysis of (1-&gt;4)-alpha-D-glucosidic linkages in polysaccharides containing three or more (1-&gt;4)-alpha-linked D-glucose units.</text>
        <dbReference type="EC" id="3.2.1.1"/>
    </reaction>
</comment>
<evidence type="ECO:0000256" key="7">
    <source>
        <dbReference type="ARBA" id="ARBA00022837"/>
    </source>
</evidence>
<dbReference type="SUPFAM" id="SSF51011">
    <property type="entry name" value="Glycosyl hydrolase domain"/>
    <property type="match status" value="1"/>
</dbReference>
<dbReference type="InterPro" id="IPR013780">
    <property type="entry name" value="Glyco_hydro_b"/>
</dbReference>
<evidence type="ECO:0000256" key="11">
    <source>
        <dbReference type="ARBA" id="ARBA00023295"/>
    </source>
</evidence>
<keyword evidence="11" id="KW-0326">Glycosidase</keyword>
<dbReference type="InterPro" id="IPR006047">
    <property type="entry name" value="GH13_cat_dom"/>
</dbReference>
<dbReference type="Gene3D" id="2.60.40.1180">
    <property type="entry name" value="Golgi alpha-mannosidase II"/>
    <property type="match status" value="1"/>
</dbReference>
<dbReference type="EC" id="3.2.1.1" evidence="4"/>
<dbReference type="Proteomes" id="UP000434172">
    <property type="component" value="Unassembled WGS sequence"/>
</dbReference>
<keyword evidence="7" id="KW-0106">Calcium</keyword>
<dbReference type="OrthoDB" id="204980at2759"/>
<keyword evidence="20" id="KW-1185">Reference proteome</keyword>
<dbReference type="InterPro" id="IPR017853">
    <property type="entry name" value="GH"/>
</dbReference>
<feature type="binding site" evidence="15">
    <location>
        <position position="364"/>
    </location>
    <ligand>
        <name>substrate</name>
    </ligand>
</feature>
<dbReference type="Pfam" id="PF00128">
    <property type="entry name" value="Alpha-amylase"/>
    <property type="match status" value="1"/>
</dbReference>
<feature type="disulfide bond" evidence="14">
    <location>
        <begin position="170"/>
        <end position="184"/>
    </location>
</feature>